<feature type="compositionally biased region" description="Polar residues" evidence="1">
    <location>
        <begin position="254"/>
        <end position="269"/>
    </location>
</feature>
<dbReference type="Proteomes" id="UP000253472">
    <property type="component" value="Unassembled WGS sequence"/>
</dbReference>
<evidence type="ECO:0000313" key="4">
    <source>
        <dbReference type="Proteomes" id="UP000253472"/>
    </source>
</evidence>
<keyword evidence="2" id="KW-0732">Signal</keyword>
<dbReference type="OrthoDB" id="4026272at2759"/>
<protein>
    <submittedName>
        <fullName evidence="3">Uncharacterized protein</fullName>
    </submittedName>
</protein>
<evidence type="ECO:0000256" key="2">
    <source>
        <dbReference type="SAM" id="SignalP"/>
    </source>
</evidence>
<feature type="region of interest" description="Disordered" evidence="1">
    <location>
        <begin position="147"/>
        <end position="170"/>
    </location>
</feature>
<feature type="signal peptide" evidence="2">
    <location>
        <begin position="1"/>
        <end position="19"/>
    </location>
</feature>
<dbReference type="EMBL" id="QLNQ01000026">
    <property type="protein sequence ID" value="RCK60822.1"/>
    <property type="molecule type" value="Genomic_DNA"/>
</dbReference>
<proteinExistence type="predicted"/>
<evidence type="ECO:0000256" key="1">
    <source>
        <dbReference type="SAM" id="MobiDB-lite"/>
    </source>
</evidence>
<feature type="compositionally biased region" description="Acidic residues" evidence="1">
    <location>
        <begin position="149"/>
        <end position="158"/>
    </location>
</feature>
<organism evidence="3 4">
    <name type="scientific">Candida viswanathii</name>
    <dbReference type="NCBI Taxonomy" id="5486"/>
    <lineage>
        <taxon>Eukaryota</taxon>
        <taxon>Fungi</taxon>
        <taxon>Dikarya</taxon>
        <taxon>Ascomycota</taxon>
        <taxon>Saccharomycotina</taxon>
        <taxon>Pichiomycetes</taxon>
        <taxon>Debaryomycetaceae</taxon>
        <taxon>Candida/Lodderomyces clade</taxon>
        <taxon>Candida</taxon>
    </lineage>
</organism>
<evidence type="ECO:0000313" key="3">
    <source>
        <dbReference type="EMBL" id="RCK60822.1"/>
    </source>
</evidence>
<sequence>MKTSLLISSLLLAISPVLAHPVTLEENTVDPDKPITISGTLNDMNVTLSVDGGRLTVDQGAPALLSVEDGKLMVGDDGVIKITDDIHWDLVANGEDATDGWSVIDDKLALDGTVVDISVCEDNDGGRSIELGTGCARLANVTLENYEGAPEEEEEVPSEEEHQSTASGYNATTLEPVTVTEIETIITDVVVTVTTCRPGSDCTVYTTAYEDTETTTTLTTHYVVTTYINGSSKTLTVPVVETSVLAPSKSKVQVSKPTSAAKTKPTSSKAPAAVSIPAAPPAPISVLDKAAVSVSTPASVPVSISKPEDQVPVPSALLNGGTSVQSASLGAFVTALLFCLL</sequence>
<reference evidence="3 4" key="1">
    <citation type="submission" date="2018-06" db="EMBL/GenBank/DDBJ databases">
        <title>Whole genome sequencing of Candida tropicalis (genome annotated by CSBL at Korea University).</title>
        <authorList>
            <person name="Ahn J."/>
        </authorList>
    </citation>
    <scope>NUCLEOTIDE SEQUENCE [LARGE SCALE GENOMIC DNA]</scope>
    <source>
        <strain evidence="3 4">ATCC 20962</strain>
    </source>
</reference>
<dbReference type="AlphaFoldDB" id="A0A367Y709"/>
<gene>
    <name evidence="3" type="ORF">Cantr_08078</name>
</gene>
<comment type="caution">
    <text evidence="3">The sequence shown here is derived from an EMBL/GenBank/DDBJ whole genome shotgun (WGS) entry which is preliminary data.</text>
</comment>
<feature type="chain" id="PRO_5017074430" evidence="2">
    <location>
        <begin position="20"/>
        <end position="341"/>
    </location>
</feature>
<keyword evidence="4" id="KW-1185">Reference proteome</keyword>
<accession>A0A367Y709</accession>
<feature type="region of interest" description="Disordered" evidence="1">
    <location>
        <begin position="254"/>
        <end position="273"/>
    </location>
</feature>
<name>A0A367Y709_9ASCO</name>